<proteinExistence type="predicted"/>
<dbReference type="Proteomes" id="UP000187209">
    <property type="component" value="Unassembled WGS sequence"/>
</dbReference>
<name>A0A1R2B7F0_9CILI</name>
<accession>A0A1R2B7F0</accession>
<organism evidence="2 3">
    <name type="scientific">Stentor coeruleus</name>
    <dbReference type="NCBI Taxonomy" id="5963"/>
    <lineage>
        <taxon>Eukaryota</taxon>
        <taxon>Sar</taxon>
        <taxon>Alveolata</taxon>
        <taxon>Ciliophora</taxon>
        <taxon>Postciliodesmatophora</taxon>
        <taxon>Heterotrichea</taxon>
        <taxon>Heterotrichida</taxon>
        <taxon>Stentoridae</taxon>
        <taxon>Stentor</taxon>
    </lineage>
</organism>
<dbReference type="EMBL" id="MPUH01000892">
    <property type="protein sequence ID" value="OMJ72540.1"/>
    <property type="molecule type" value="Genomic_DNA"/>
</dbReference>
<protein>
    <submittedName>
        <fullName evidence="2">Uncharacterized protein</fullName>
    </submittedName>
</protein>
<sequence>MASPQNHLDKGCLSLREAGTDNYISLPLENIKKIDPRTNVPITKCKAIAISGDNQGIRAEENAAIEEALAIERIQKKVKDSEEFIRKTQERVRQSKLKAKKDSQAKLDDQAIKMNKIRANCEKNNIGACKNSKDNNIFLPGYQESSSPEKDSFTFNNPIQKPGNPEEMNRFEATAELPEIIDSVLKDYTSAFKLSEETIKHSSQSEEIIKAQAKSTAKLRLSQDSPIKPWNPPLLDENNLKYELIRKIANINEHHAAKGIKNNDKKHGKKKVASQEKEQEVERKIVEKARKIPRFVSVDDMKIQFNPKIVHPKKGIHKNTSAQFNKSYGKNFNGEIIPEGSLEQSRYSVALKVLVRDKMNEKFPDNVPVVCTCGAMSHKRSAKDNNKCANNCPFYQRQQYYQTALKQMITTFKASE</sequence>
<comment type="caution">
    <text evidence="2">The sequence shown here is derived from an EMBL/GenBank/DDBJ whole genome shotgun (WGS) entry which is preliminary data.</text>
</comment>
<evidence type="ECO:0000256" key="1">
    <source>
        <dbReference type="SAM" id="MobiDB-lite"/>
    </source>
</evidence>
<evidence type="ECO:0000313" key="3">
    <source>
        <dbReference type="Proteomes" id="UP000187209"/>
    </source>
</evidence>
<reference evidence="2 3" key="1">
    <citation type="submission" date="2016-11" db="EMBL/GenBank/DDBJ databases">
        <title>The macronuclear genome of Stentor coeruleus: a giant cell with tiny introns.</title>
        <authorList>
            <person name="Slabodnick M."/>
            <person name="Ruby J.G."/>
            <person name="Reiff S.B."/>
            <person name="Swart E.C."/>
            <person name="Gosai S."/>
            <person name="Prabakaran S."/>
            <person name="Witkowska E."/>
            <person name="Larue G.E."/>
            <person name="Fisher S."/>
            <person name="Freeman R.M."/>
            <person name="Gunawardena J."/>
            <person name="Chu W."/>
            <person name="Stover N.A."/>
            <person name="Gregory B.D."/>
            <person name="Nowacki M."/>
            <person name="Derisi J."/>
            <person name="Roy S.W."/>
            <person name="Marshall W.F."/>
            <person name="Sood P."/>
        </authorList>
    </citation>
    <scope>NUCLEOTIDE SEQUENCE [LARGE SCALE GENOMIC DNA]</scope>
    <source>
        <strain evidence="2">WM001</strain>
    </source>
</reference>
<gene>
    <name evidence="2" type="ORF">SteCoe_28983</name>
</gene>
<evidence type="ECO:0000313" key="2">
    <source>
        <dbReference type="EMBL" id="OMJ72540.1"/>
    </source>
</evidence>
<keyword evidence="3" id="KW-1185">Reference proteome</keyword>
<dbReference type="AlphaFoldDB" id="A0A1R2B7F0"/>
<feature type="region of interest" description="Disordered" evidence="1">
    <location>
        <begin position="146"/>
        <end position="166"/>
    </location>
</feature>